<evidence type="ECO:0000313" key="2">
    <source>
        <dbReference type="EMBL" id="QHS62980.1"/>
    </source>
</evidence>
<organism evidence="2 3">
    <name type="scientific">Chitinophaga agri</name>
    <dbReference type="NCBI Taxonomy" id="2703787"/>
    <lineage>
        <taxon>Bacteria</taxon>
        <taxon>Pseudomonadati</taxon>
        <taxon>Bacteroidota</taxon>
        <taxon>Chitinophagia</taxon>
        <taxon>Chitinophagales</taxon>
        <taxon>Chitinophagaceae</taxon>
        <taxon>Chitinophaga</taxon>
    </lineage>
</organism>
<sequence>MPGYTVEKPILLPLKDGTYKPVRINNILYAEVDKAYIIVHYVDGKSEPFPISLTKLEETLPADYFSRTSRNYIAAIYNVDNVGKDAIKIGAVTLPLTDKYRRQFFSRFYSFIGKD</sequence>
<keyword evidence="3" id="KW-1185">Reference proteome</keyword>
<gene>
    <name evidence="2" type="ORF">GWR21_26355</name>
</gene>
<accession>A0A6B9ZKN0</accession>
<proteinExistence type="predicted"/>
<dbReference type="PROSITE" id="PS50930">
    <property type="entry name" value="HTH_LYTTR"/>
    <property type="match status" value="1"/>
</dbReference>
<dbReference type="Proteomes" id="UP000476411">
    <property type="component" value="Chromosome"/>
</dbReference>
<protein>
    <submittedName>
        <fullName evidence="2">LytTR family transcriptional regulator</fullName>
    </submittedName>
</protein>
<dbReference type="Pfam" id="PF04397">
    <property type="entry name" value="LytTR"/>
    <property type="match status" value="1"/>
</dbReference>
<dbReference type="InterPro" id="IPR007492">
    <property type="entry name" value="LytTR_DNA-bd_dom"/>
</dbReference>
<reference evidence="2 3" key="1">
    <citation type="submission" date="2020-01" db="EMBL/GenBank/DDBJ databases">
        <title>Complete genome sequence of Chitinophaga sp. H33E-04 isolated from quinoa roots.</title>
        <authorList>
            <person name="Weon H.-Y."/>
            <person name="Lee S.A."/>
        </authorList>
    </citation>
    <scope>NUCLEOTIDE SEQUENCE [LARGE SCALE GENOMIC DNA]</scope>
    <source>
        <strain evidence="2 3">H33E-04</strain>
    </source>
</reference>
<dbReference type="SMART" id="SM00850">
    <property type="entry name" value="LytTR"/>
    <property type="match status" value="1"/>
</dbReference>
<dbReference type="GO" id="GO:0003677">
    <property type="term" value="F:DNA binding"/>
    <property type="evidence" value="ECO:0007669"/>
    <property type="project" value="InterPro"/>
</dbReference>
<evidence type="ECO:0000313" key="3">
    <source>
        <dbReference type="Proteomes" id="UP000476411"/>
    </source>
</evidence>
<dbReference type="KEGG" id="chih:GWR21_26355"/>
<dbReference type="Gene3D" id="2.40.50.1020">
    <property type="entry name" value="LytTr DNA-binding domain"/>
    <property type="match status" value="1"/>
</dbReference>
<feature type="domain" description="HTH LytTR-type" evidence="1">
    <location>
        <begin position="12"/>
        <end position="82"/>
    </location>
</feature>
<dbReference type="EMBL" id="CP048113">
    <property type="protein sequence ID" value="QHS62980.1"/>
    <property type="molecule type" value="Genomic_DNA"/>
</dbReference>
<name>A0A6B9ZKN0_9BACT</name>
<dbReference type="AlphaFoldDB" id="A0A6B9ZKN0"/>
<evidence type="ECO:0000259" key="1">
    <source>
        <dbReference type="PROSITE" id="PS50930"/>
    </source>
</evidence>
<dbReference type="RefSeq" id="WP_162334704.1">
    <property type="nucleotide sequence ID" value="NZ_CP048113.1"/>
</dbReference>